<keyword evidence="7" id="KW-0902">Two-component regulatory system</keyword>
<dbReference type="InterPro" id="IPR036890">
    <property type="entry name" value="HATPase_C_sf"/>
</dbReference>
<dbReference type="EC" id="2.7.13.3" evidence="3"/>
<dbReference type="Gene3D" id="3.30.565.10">
    <property type="entry name" value="Histidine kinase-like ATPase, C-terminal domain"/>
    <property type="match status" value="1"/>
</dbReference>
<sequence>MGEQPLLRVANRFFRRLTPRVRLAFCELPLTLTIAALVVAAPAHWPTLIQNSMFVTGAIFHGILFLACLVVPWERLPPSANLAIPLLDLVAIFFTRNGAIPAIPSLILVSLFPVIWLSASGLMPNWSLILSFAAPFIIALPPLISHQPNPGSTYISAAVIVPLMMFAVAASIRLAGSFAVLQQRRVKQRDQALRHLLTASRRSETLLKTILDTIDVGIVAVDSKGGTLLTNNQQKDFLRLLTPGEGTAEAERLIFGQDRLTPLPKEKSPVQRAVQGETFSDYLVWFGSGSEQRAISTAARSMKNDGDDDFGGAVIVFRDVTEVVEALAAKDELVANVSHEFGSPLTSILGNLDLVLHGSAELQPRTRTGLEVAERNAERLRALMDDLLSSAAAVEGIRLRPTDLAGLVENSLVSAQAQADAANVGLVAEVPAPLWADADPLRLGQALDNLVSNAIKYSPGGGLVSVRATRDRDWVRLEVEDTGMGMTQDETTRIFTRYFRTSSAREASIPGIGLGLSITKSIVERHGGSITCESEPGRGSTFTVALPVAAGSSSE</sequence>
<evidence type="ECO:0000313" key="10">
    <source>
        <dbReference type="EMBL" id="TDF94953.1"/>
    </source>
</evidence>
<dbReference type="AlphaFoldDB" id="A0A4R5KHQ0"/>
<evidence type="ECO:0000256" key="7">
    <source>
        <dbReference type="ARBA" id="ARBA00023012"/>
    </source>
</evidence>
<dbReference type="InterPro" id="IPR005467">
    <property type="entry name" value="His_kinase_dom"/>
</dbReference>
<dbReference type="Gene3D" id="3.30.450.20">
    <property type="entry name" value="PAS domain"/>
    <property type="match status" value="1"/>
</dbReference>
<protein>
    <recommendedName>
        <fullName evidence="3">histidine kinase</fullName>
        <ecNumber evidence="3">2.7.13.3</ecNumber>
    </recommendedName>
</protein>
<reference evidence="10 11" key="1">
    <citation type="submission" date="2019-03" db="EMBL/GenBank/DDBJ databases">
        <title>Whole genome sequence of Arthrobacter sp JH1-1.</title>
        <authorList>
            <person name="Trinh H.N."/>
        </authorList>
    </citation>
    <scope>NUCLEOTIDE SEQUENCE [LARGE SCALE GENOMIC DNA]</scope>
    <source>
        <strain evidence="10 11">JH1-1</strain>
    </source>
</reference>
<feature type="domain" description="Histidine kinase" evidence="9">
    <location>
        <begin position="336"/>
        <end position="550"/>
    </location>
</feature>
<dbReference type="CDD" id="cd00075">
    <property type="entry name" value="HATPase"/>
    <property type="match status" value="1"/>
</dbReference>
<dbReference type="SUPFAM" id="SSF55785">
    <property type="entry name" value="PYP-like sensor domain (PAS domain)"/>
    <property type="match status" value="1"/>
</dbReference>
<dbReference type="EMBL" id="SMRU01000014">
    <property type="protein sequence ID" value="TDF94953.1"/>
    <property type="molecule type" value="Genomic_DNA"/>
</dbReference>
<keyword evidence="5" id="KW-0808">Transferase</keyword>
<dbReference type="Proteomes" id="UP000295511">
    <property type="component" value="Unassembled WGS sequence"/>
</dbReference>
<keyword evidence="8" id="KW-0472">Membrane</keyword>
<dbReference type="InterPro" id="IPR035965">
    <property type="entry name" value="PAS-like_dom_sf"/>
</dbReference>
<comment type="caution">
    <text evidence="10">The sequence shown here is derived from an EMBL/GenBank/DDBJ whole genome shotgun (WGS) entry which is preliminary data.</text>
</comment>
<feature type="transmembrane region" description="Helical" evidence="8">
    <location>
        <begin position="102"/>
        <end position="119"/>
    </location>
</feature>
<dbReference type="PROSITE" id="PS50109">
    <property type="entry name" value="HIS_KIN"/>
    <property type="match status" value="1"/>
</dbReference>
<gene>
    <name evidence="10" type="ORF">E1809_13115</name>
</gene>
<name>A0A4R5KHQ0_9MICC</name>
<feature type="transmembrane region" description="Helical" evidence="8">
    <location>
        <begin position="156"/>
        <end position="181"/>
    </location>
</feature>
<evidence type="ECO:0000256" key="4">
    <source>
        <dbReference type="ARBA" id="ARBA00022553"/>
    </source>
</evidence>
<dbReference type="CDD" id="cd00082">
    <property type="entry name" value="HisKA"/>
    <property type="match status" value="1"/>
</dbReference>
<dbReference type="InterPro" id="IPR003594">
    <property type="entry name" value="HATPase_dom"/>
</dbReference>
<feature type="transmembrane region" description="Helical" evidence="8">
    <location>
        <begin position="126"/>
        <end position="144"/>
    </location>
</feature>
<dbReference type="PANTHER" id="PTHR43047:SF72">
    <property type="entry name" value="OSMOSENSING HISTIDINE PROTEIN KINASE SLN1"/>
    <property type="match status" value="1"/>
</dbReference>
<accession>A0A4R5KHQ0</accession>
<dbReference type="InterPro" id="IPR036097">
    <property type="entry name" value="HisK_dim/P_sf"/>
</dbReference>
<evidence type="ECO:0000256" key="5">
    <source>
        <dbReference type="ARBA" id="ARBA00022679"/>
    </source>
</evidence>
<dbReference type="SMART" id="SM00388">
    <property type="entry name" value="HisKA"/>
    <property type="match status" value="1"/>
</dbReference>
<organism evidence="10 11">
    <name type="scientific">Arthrobacter terricola</name>
    <dbReference type="NCBI Taxonomy" id="2547396"/>
    <lineage>
        <taxon>Bacteria</taxon>
        <taxon>Bacillati</taxon>
        <taxon>Actinomycetota</taxon>
        <taxon>Actinomycetes</taxon>
        <taxon>Micrococcales</taxon>
        <taxon>Micrococcaceae</taxon>
        <taxon>Arthrobacter</taxon>
    </lineage>
</organism>
<evidence type="ECO:0000256" key="3">
    <source>
        <dbReference type="ARBA" id="ARBA00012438"/>
    </source>
</evidence>
<evidence type="ECO:0000256" key="2">
    <source>
        <dbReference type="ARBA" id="ARBA00004236"/>
    </source>
</evidence>
<dbReference type="FunFam" id="3.30.565.10:FF:000006">
    <property type="entry name" value="Sensor histidine kinase WalK"/>
    <property type="match status" value="1"/>
</dbReference>
<evidence type="ECO:0000259" key="9">
    <source>
        <dbReference type="PROSITE" id="PS50109"/>
    </source>
</evidence>
<dbReference type="Pfam" id="PF02518">
    <property type="entry name" value="HATPase_c"/>
    <property type="match status" value="1"/>
</dbReference>
<keyword evidence="8" id="KW-0812">Transmembrane</keyword>
<keyword evidence="8" id="KW-1133">Transmembrane helix</keyword>
<proteinExistence type="predicted"/>
<dbReference type="Pfam" id="PF00512">
    <property type="entry name" value="HisKA"/>
    <property type="match status" value="1"/>
</dbReference>
<dbReference type="PRINTS" id="PR00344">
    <property type="entry name" value="BCTRLSENSOR"/>
</dbReference>
<comment type="catalytic activity">
    <reaction evidence="1">
        <text>ATP + protein L-histidine = ADP + protein N-phospho-L-histidine.</text>
        <dbReference type="EC" id="2.7.13.3"/>
    </reaction>
</comment>
<evidence type="ECO:0000256" key="6">
    <source>
        <dbReference type="ARBA" id="ARBA00022777"/>
    </source>
</evidence>
<dbReference type="OrthoDB" id="9757990at2"/>
<keyword evidence="11" id="KW-1185">Reference proteome</keyword>
<feature type="transmembrane region" description="Helical" evidence="8">
    <location>
        <begin position="21"/>
        <end position="41"/>
    </location>
</feature>
<dbReference type="InterPro" id="IPR003661">
    <property type="entry name" value="HisK_dim/P_dom"/>
</dbReference>
<dbReference type="SMART" id="SM00387">
    <property type="entry name" value="HATPase_c"/>
    <property type="match status" value="1"/>
</dbReference>
<dbReference type="PANTHER" id="PTHR43047">
    <property type="entry name" value="TWO-COMPONENT HISTIDINE PROTEIN KINASE"/>
    <property type="match status" value="1"/>
</dbReference>
<comment type="subcellular location">
    <subcellularLocation>
        <location evidence="2">Cell membrane</location>
    </subcellularLocation>
</comment>
<dbReference type="Gene3D" id="1.10.287.130">
    <property type="match status" value="1"/>
</dbReference>
<evidence type="ECO:0000256" key="8">
    <source>
        <dbReference type="SAM" id="Phobius"/>
    </source>
</evidence>
<dbReference type="GO" id="GO:0005886">
    <property type="term" value="C:plasma membrane"/>
    <property type="evidence" value="ECO:0007669"/>
    <property type="project" value="UniProtKB-SubCell"/>
</dbReference>
<dbReference type="GO" id="GO:0000155">
    <property type="term" value="F:phosphorelay sensor kinase activity"/>
    <property type="evidence" value="ECO:0007669"/>
    <property type="project" value="InterPro"/>
</dbReference>
<dbReference type="GO" id="GO:0009927">
    <property type="term" value="F:histidine phosphotransfer kinase activity"/>
    <property type="evidence" value="ECO:0007669"/>
    <property type="project" value="TreeGrafter"/>
</dbReference>
<keyword evidence="4" id="KW-0597">Phosphoprotein</keyword>
<keyword evidence="6" id="KW-0418">Kinase</keyword>
<evidence type="ECO:0000256" key="1">
    <source>
        <dbReference type="ARBA" id="ARBA00000085"/>
    </source>
</evidence>
<dbReference type="SUPFAM" id="SSF47384">
    <property type="entry name" value="Homodimeric domain of signal transducing histidine kinase"/>
    <property type="match status" value="1"/>
</dbReference>
<evidence type="ECO:0000313" key="11">
    <source>
        <dbReference type="Proteomes" id="UP000295511"/>
    </source>
</evidence>
<feature type="transmembrane region" description="Helical" evidence="8">
    <location>
        <begin position="53"/>
        <end position="73"/>
    </location>
</feature>
<feature type="transmembrane region" description="Helical" evidence="8">
    <location>
        <begin position="80"/>
        <end position="96"/>
    </location>
</feature>
<dbReference type="InterPro" id="IPR004358">
    <property type="entry name" value="Sig_transdc_His_kin-like_C"/>
</dbReference>
<dbReference type="SUPFAM" id="SSF55874">
    <property type="entry name" value="ATPase domain of HSP90 chaperone/DNA topoisomerase II/histidine kinase"/>
    <property type="match status" value="1"/>
</dbReference>